<feature type="transmembrane region" description="Helical" evidence="7">
    <location>
        <begin position="259"/>
        <end position="278"/>
    </location>
</feature>
<evidence type="ECO:0000256" key="4">
    <source>
        <dbReference type="ARBA" id="ARBA00022692"/>
    </source>
</evidence>
<evidence type="ECO:0000256" key="2">
    <source>
        <dbReference type="ARBA" id="ARBA00022448"/>
    </source>
</evidence>
<dbReference type="GO" id="GO:0022857">
    <property type="term" value="F:transmembrane transporter activity"/>
    <property type="evidence" value="ECO:0007669"/>
    <property type="project" value="InterPro"/>
</dbReference>
<feature type="domain" description="Major facilitator superfamily (MFS) profile" evidence="8">
    <location>
        <begin position="1"/>
        <end position="399"/>
    </location>
</feature>
<evidence type="ECO:0000256" key="1">
    <source>
        <dbReference type="ARBA" id="ARBA00004651"/>
    </source>
</evidence>
<feature type="transmembrane region" description="Helical" evidence="7">
    <location>
        <begin position="373"/>
        <end position="395"/>
    </location>
</feature>
<reference evidence="9 10" key="1">
    <citation type="submission" date="2020-11" db="EMBL/GenBank/DDBJ databases">
        <title>Arthrobacter antarcticus sp. nov., isolated from Antarctic Soil.</title>
        <authorList>
            <person name="Li J."/>
        </authorList>
    </citation>
    <scope>NUCLEOTIDE SEQUENCE [LARGE SCALE GENOMIC DNA]</scope>
    <source>
        <strain evidence="9 10">Z1-20</strain>
    </source>
</reference>
<keyword evidence="3" id="KW-1003">Cell membrane</keyword>
<accession>A0A931G4T7</accession>
<dbReference type="Proteomes" id="UP000655366">
    <property type="component" value="Unassembled WGS sequence"/>
</dbReference>
<feature type="transmembrane region" description="Helical" evidence="7">
    <location>
        <begin position="311"/>
        <end position="333"/>
    </location>
</feature>
<dbReference type="InterPro" id="IPR010290">
    <property type="entry name" value="TM_effector"/>
</dbReference>
<dbReference type="InterPro" id="IPR020846">
    <property type="entry name" value="MFS_dom"/>
</dbReference>
<protein>
    <submittedName>
        <fullName evidence="9">MFS transporter</fullName>
    </submittedName>
</protein>
<dbReference type="RefSeq" id="WP_196397041.1">
    <property type="nucleotide sequence ID" value="NZ_JADNYM010000014.1"/>
</dbReference>
<name>A0A931G4T7_9MICC</name>
<feature type="transmembrane region" description="Helical" evidence="7">
    <location>
        <begin position="175"/>
        <end position="192"/>
    </location>
</feature>
<dbReference type="PANTHER" id="PTHR23513:SF11">
    <property type="entry name" value="STAPHYLOFERRIN A TRANSPORTER"/>
    <property type="match status" value="1"/>
</dbReference>
<evidence type="ECO:0000313" key="10">
    <source>
        <dbReference type="Proteomes" id="UP000655366"/>
    </source>
</evidence>
<dbReference type="InterPro" id="IPR036259">
    <property type="entry name" value="MFS_trans_sf"/>
</dbReference>
<dbReference type="Pfam" id="PF05977">
    <property type="entry name" value="MFS_3"/>
    <property type="match status" value="1"/>
</dbReference>
<dbReference type="EMBL" id="JADNYM010000014">
    <property type="protein sequence ID" value="MBG0740096.1"/>
    <property type="molecule type" value="Genomic_DNA"/>
</dbReference>
<dbReference type="Gene3D" id="1.20.1250.20">
    <property type="entry name" value="MFS general substrate transporter like domains"/>
    <property type="match status" value="1"/>
</dbReference>
<keyword evidence="4 7" id="KW-0812">Transmembrane</keyword>
<comment type="subcellular location">
    <subcellularLocation>
        <location evidence="1">Cell membrane</location>
        <topology evidence="1">Multi-pass membrane protein</topology>
    </subcellularLocation>
</comment>
<gene>
    <name evidence="9" type="ORF">IV500_11960</name>
</gene>
<feature type="transmembrane region" description="Helical" evidence="7">
    <location>
        <begin position="223"/>
        <end position="247"/>
    </location>
</feature>
<keyword evidence="10" id="KW-1185">Reference proteome</keyword>
<evidence type="ECO:0000256" key="6">
    <source>
        <dbReference type="ARBA" id="ARBA00023136"/>
    </source>
</evidence>
<dbReference type="GO" id="GO:0005886">
    <property type="term" value="C:plasma membrane"/>
    <property type="evidence" value="ECO:0007669"/>
    <property type="project" value="UniProtKB-SubCell"/>
</dbReference>
<evidence type="ECO:0000256" key="3">
    <source>
        <dbReference type="ARBA" id="ARBA00022475"/>
    </source>
</evidence>
<evidence type="ECO:0000259" key="8">
    <source>
        <dbReference type="PROSITE" id="PS50850"/>
    </source>
</evidence>
<comment type="caution">
    <text evidence="9">The sequence shown here is derived from an EMBL/GenBank/DDBJ whole genome shotgun (WGS) entry which is preliminary data.</text>
</comment>
<feature type="transmembrane region" description="Helical" evidence="7">
    <location>
        <begin position="285"/>
        <end position="305"/>
    </location>
</feature>
<sequence length="421" mass="45157">MKEMFRALKVHNYRLWVGGALVSNIGTWMQRVAQDWLVLTILTNHSGTAVGITTGLQFLPIIFIGPFAGLLGDRVSKRKILLCTQTAMGLCALTLGLLVVTNAVQLWQVFTIALLLGVASAIDAPSRQAFVSEVVEQRDVPNAVALNSASFNLARLAGPGVAGLLIAYFGTGTAFLLNAASFLAVLISLLRMRTDELHTSARAPRGKGQIREGLVYIRQRPDLMMIMVLVGVVATFGMNFQITNALMATEVFHLGPGEYGLLGSVMAVGTLAAALLAARRQGTRMRYVIGGVLAFAVFVAVAALMPSYWLYALALIPVGLASLTFMNACNTSVQLSTDSVMRGRVLAVYMVVLQGGTPIGAPLVGWIGTVFGARWSVGIGAVVALVAGVWALVLLNRRNDVRLRDQMHSVTQFSFRRPLRG</sequence>
<feature type="transmembrane region" description="Helical" evidence="7">
    <location>
        <begin position="12"/>
        <end position="29"/>
    </location>
</feature>
<keyword evidence="5 7" id="KW-1133">Transmembrane helix</keyword>
<dbReference type="AlphaFoldDB" id="A0A931G4T7"/>
<evidence type="ECO:0000256" key="7">
    <source>
        <dbReference type="SAM" id="Phobius"/>
    </source>
</evidence>
<feature type="transmembrane region" description="Helical" evidence="7">
    <location>
        <begin position="49"/>
        <end position="68"/>
    </location>
</feature>
<feature type="transmembrane region" description="Helical" evidence="7">
    <location>
        <begin position="345"/>
        <end position="367"/>
    </location>
</feature>
<dbReference type="PANTHER" id="PTHR23513">
    <property type="entry name" value="INTEGRAL MEMBRANE EFFLUX PROTEIN-RELATED"/>
    <property type="match status" value="1"/>
</dbReference>
<evidence type="ECO:0000256" key="5">
    <source>
        <dbReference type="ARBA" id="ARBA00022989"/>
    </source>
</evidence>
<dbReference type="CDD" id="cd06173">
    <property type="entry name" value="MFS_MefA_like"/>
    <property type="match status" value="1"/>
</dbReference>
<proteinExistence type="predicted"/>
<dbReference type="PROSITE" id="PS50850">
    <property type="entry name" value="MFS"/>
    <property type="match status" value="1"/>
</dbReference>
<organism evidence="9 10">
    <name type="scientific">Arthrobacter terrae</name>
    <dbReference type="NCBI Taxonomy" id="2935737"/>
    <lineage>
        <taxon>Bacteria</taxon>
        <taxon>Bacillati</taxon>
        <taxon>Actinomycetota</taxon>
        <taxon>Actinomycetes</taxon>
        <taxon>Micrococcales</taxon>
        <taxon>Micrococcaceae</taxon>
        <taxon>Arthrobacter</taxon>
    </lineage>
</organism>
<dbReference type="SUPFAM" id="SSF103473">
    <property type="entry name" value="MFS general substrate transporter"/>
    <property type="match status" value="1"/>
</dbReference>
<evidence type="ECO:0000313" key="9">
    <source>
        <dbReference type="EMBL" id="MBG0740096.1"/>
    </source>
</evidence>
<keyword evidence="2" id="KW-0813">Transport</keyword>
<keyword evidence="6 7" id="KW-0472">Membrane</keyword>